<keyword evidence="1" id="KW-0812">Transmembrane</keyword>
<protein>
    <submittedName>
        <fullName evidence="2">Uncharacterized protein</fullName>
    </submittedName>
</protein>
<feature type="transmembrane region" description="Helical" evidence="1">
    <location>
        <begin position="103"/>
        <end position="121"/>
    </location>
</feature>
<organism evidence="2 3">
    <name type="scientific">Winmispira thermophila (strain ATCC 700085 / DSM 6578 / Z-1203)</name>
    <name type="common">Spirochaeta thermophila</name>
    <dbReference type="NCBI Taxonomy" id="869211"/>
    <lineage>
        <taxon>Bacteria</taxon>
        <taxon>Pseudomonadati</taxon>
        <taxon>Spirochaetota</taxon>
        <taxon>Spirochaetia</taxon>
        <taxon>Winmispirales</taxon>
        <taxon>Winmispiraceae</taxon>
        <taxon>Winmispira</taxon>
    </lineage>
</organism>
<evidence type="ECO:0000313" key="3">
    <source>
        <dbReference type="Proteomes" id="UP000007254"/>
    </source>
</evidence>
<keyword evidence="3" id="KW-1185">Reference proteome</keyword>
<feature type="transmembrane region" description="Helical" evidence="1">
    <location>
        <begin position="167"/>
        <end position="189"/>
    </location>
</feature>
<evidence type="ECO:0000313" key="2">
    <source>
        <dbReference type="EMBL" id="AEJ60746.1"/>
    </source>
</evidence>
<keyword evidence="1" id="KW-1133">Transmembrane helix</keyword>
<gene>
    <name evidence="2" type="ordered locus">Spith_0464</name>
</gene>
<feature type="transmembrane region" description="Helical" evidence="1">
    <location>
        <begin position="36"/>
        <end position="56"/>
    </location>
</feature>
<feature type="transmembrane region" description="Helical" evidence="1">
    <location>
        <begin position="6"/>
        <end position="29"/>
    </location>
</feature>
<sequence length="193" mass="20736">MPADALLYLGPSHLAFAFFLGLSLLFSGVSRVRDAFFLGGVVTGLLLLAGLYQYALERWVLSALDVRAFRLMGFLLGFGGVLVLLFQILRYLAPGEDDRWLELVMRGDLVALVLGGVLVVLEGEGSLGWSLWGLLWAGVGFAAGLLFYVGILHRVEGPEVPGPLRGLPVRAVCAGLVALVVEVTGYALYPLFV</sequence>
<dbReference type="EMBL" id="CP002903">
    <property type="protein sequence ID" value="AEJ60746.1"/>
    <property type="molecule type" value="Genomic_DNA"/>
</dbReference>
<dbReference type="RefSeq" id="WP_014624144.1">
    <property type="nucleotide sequence ID" value="NC_017583.1"/>
</dbReference>
<dbReference type="GO" id="GO:0016020">
    <property type="term" value="C:membrane"/>
    <property type="evidence" value="ECO:0007669"/>
    <property type="project" value="InterPro"/>
</dbReference>
<keyword evidence="1" id="KW-0472">Membrane</keyword>
<dbReference type="AlphaFoldDB" id="G0GF47"/>
<feature type="transmembrane region" description="Helical" evidence="1">
    <location>
        <begin position="133"/>
        <end position="155"/>
    </location>
</feature>
<feature type="transmembrane region" description="Helical" evidence="1">
    <location>
        <begin position="68"/>
        <end position="91"/>
    </location>
</feature>
<dbReference type="GO" id="GO:0012505">
    <property type="term" value="C:endomembrane system"/>
    <property type="evidence" value="ECO:0007669"/>
    <property type="project" value="UniProtKB-SubCell"/>
</dbReference>
<reference evidence="2 3" key="1">
    <citation type="submission" date="2011-06" db="EMBL/GenBank/DDBJ databases">
        <title>The complete genome of Spirochaeta thermophila DSM 6578.</title>
        <authorList>
            <consortium name="US DOE Joint Genome Institute (JGI-PGF)"/>
            <person name="Lucas S."/>
            <person name="Lapidus A."/>
            <person name="Bruce D."/>
            <person name="Goodwin L."/>
            <person name="Pitluck S."/>
            <person name="Peters L."/>
            <person name="Kyrpides N."/>
            <person name="Mavromatis K."/>
            <person name="Ivanova N."/>
            <person name="Mikailova N."/>
            <person name="Pagani I."/>
            <person name="Chertkov O."/>
            <person name="Detter J.C."/>
            <person name="Tapia R."/>
            <person name="Han C."/>
            <person name="Land M."/>
            <person name="Hauser L."/>
            <person name="Markowitz V."/>
            <person name="Cheng J.-F."/>
            <person name="Hugenholtz P."/>
            <person name="Woyke T."/>
            <person name="Wu D."/>
            <person name="Spring S."/>
            <person name="Merkhoffer B."/>
            <person name="Schneider S."/>
            <person name="Klenk H.-P."/>
            <person name="Eisen J.A."/>
        </authorList>
    </citation>
    <scope>NUCLEOTIDE SEQUENCE [LARGE SCALE GENOMIC DNA]</scope>
    <source>
        <strain evidence="3">ATCC 700085 / DSM 6578 / Z-1203</strain>
    </source>
</reference>
<evidence type="ECO:0000256" key="1">
    <source>
        <dbReference type="SAM" id="Phobius"/>
    </source>
</evidence>
<dbReference type="HOGENOM" id="CLU_1407974_0_0_12"/>
<name>G0GF47_WINT7</name>
<dbReference type="STRING" id="869211.Spith_0464"/>
<dbReference type="KEGG" id="stq:Spith_0464"/>
<proteinExistence type="predicted"/>
<accession>G0GF47</accession>
<dbReference type="Proteomes" id="UP000007254">
    <property type="component" value="Chromosome"/>
</dbReference>